<dbReference type="AlphaFoldDB" id="A0A6A4M1U1"/>
<keyword evidence="5" id="KW-1185">Reference proteome</keyword>
<dbReference type="SUPFAM" id="SSF46934">
    <property type="entry name" value="UBA-like"/>
    <property type="match status" value="1"/>
</dbReference>
<dbReference type="EMBL" id="QEFC01000335">
    <property type="protein sequence ID" value="KAE9464310.1"/>
    <property type="molecule type" value="Genomic_DNA"/>
</dbReference>
<feature type="region of interest" description="Disordered" evidence="2">
    <location>
        <begin position="14"/>
        <end position="45"/>
    </location>
</feature>
<dbReference type="Pfam" id="PF02845">
    <property type="entry name" value="CUE"/>
    <property type="match status" value="1"/>
</dbReference>
<organism evidence="4 5">
    <name type="scientific">Rhododendron williamsianum</name>
    <dbReference type="NCBI Taxonomy" id="262921"/>
    <lineage>
        <taxon>Eukaryota</taxon>
        <taxon>Viridiplantae</taxon>
        <taxon>Streptophyta</taxon>
        <taxon>Embryophyta</taxon>
        <taxon>Tracheophyta</taxon>
        <taxon>Spermatophyta</taxon>
        <taxon>Magnoliopsida</taxon>
        <taxon>eudicotyledons</taxon>
        <taxon>Gunneridae</taxon>
        <taxon>Pentapetalae</taxon>
        <taxon>asterids</taxon>
        <taxon>Ericales</taxon>
        <taxon>Ericaceae</taxon>
        <taxon>Ericoideae</taxon>
        <taxon>Rhodoreae</taxon>
        <taxon>Rhododendron</taxon>
    </lineage>
</organism>
<comment type="caution">
    <text evidence="4">The sequence shown here is derived from an EMBL/GenBank/DDBJ whole genome shotgun (WGS) entry which is preliminary data.</text>
</comment>
<dbReference type="GO" id="GO:0043130">
    <property type="term" value="F:ubiquitin binding"/>
    <property type="evidence" value="ECO:0007669"/>
    <property type="project" value="InterPro"/>
</dbReference>
<protein>
    <recommendedName>
        <fullName evidence="3">CUE domain-containing protein</fullName>
    </recommendedName>
</protein>
<evidence type="ECO:0000313" key="5">
    <source>
        <dbReference type="Proteomes" id="UP000428333"/>
    </source>
</evidence>
<proteinExistence type="predicted"/>
<evidence type="ECO:0000313" key="4">
    <source>
        <dbReference type="EMBL" id="KAE9464310.1"/>
    </source>
</evidence>
<gene>
    <name evidence="4" type="ORF">C3L33_03717</name>
</gene>
<evidence type="ECO:0000256" key="1">
    <source>
        <dbReference type="SAM" id="Coils"/>
    </source>
</evidence>
<dbReference type="InterPro" id="IPR009060">
    <property type="entry name" value="UBA-like_sf"/>
</dbReference>
<name>A0A6A4M1U1_9ERIC</name>
<dbReference type="OrthoDB" id="440455at2759"/>
<feature type="coiled-coil region" evidence="1">
    <location>
        <begin position="323"/>
        <end position="381"/>
    </location>
</feature>
<feature type="compositionally biased region" description="Low complexity" evidence="2">
    <location>
        <begin position="21"/>
        <end position="39"/>
    </location>
</feature>
<reference evidence="4 5" key="1">
    <citation type="journal article" date="2019" name="Genome Biol. Evol.">
        <title>The Rhododendron genome and chromosomal organization provide insight into shared whole-genome duplications across the heath family (Ericaceae).</title>
        <authorList>
            <person name="Soza V.L."/>
            <person name="Lindsley D."/>
            <person name="Waalkes A."/>
            <person name="Ramage E."/>
            <person name="Patwardhan R.P."/>
            <person name="Burton J.N."/>
            <person name="Adey A."/>
            <person name="Kumar A."/>
            <person name="Qiu R."/>
            <person name="Shendure J."/>
            <person name="Hall B."/>
        </authorList>
    </citation>
    <scope>NUCLEOTIDE SEQUENCE [LARGE SCALE GENOMIC DNA]</scope>
    <source>
        <strain evidence="4">RSF 1966-606</strain>
    </source>
</reference>
<evidence type="ECO:0000256" key="2">
    <source>
        <dbReference type="SAM" id="MobiDB-lite"/>
    </source>
</evidence>
<dbReference type="InterPro" id="IPR003892">
    <property type="entry name" value="CUE"/>
</dbReference>
<dbReference type="Gene3D" id="1.10.8.10">
    <property type="entry name" value="DNA helicase RuvA subunit, C-terminal domain"/>
    <property type="match status" value="1"/>
</dbReference>
<dbReference type="PANTHER" id="PTHR31245:SF1">
    <property type="entry name" value="UBIQUITIN SYSTEM COMPONENT CUE PROTEIN"/>
    <property type="match status" value="1"/>
</dbReference>
<dbReference type="PANTHER" id="PTHR31245">
    <property type="entry name" value="UBIQUITIN SYSTEM COMPONENT CUE PROTEIN"/>
    <property type="match status" value="1"/>
</dbReference>
<feature type="non-terminal residue" evidence="4">
    <location>
        <position position="1"/>
    </location>
</feature>
<sequence>MSAVVCGKRSSFFEDLPSSPPKAVSSSKRIRCSSSSPVRFSPPRPAAASPFSLTSSFSSHSSALDLLSALFPDMDKQLLERALKECGDDLDLAIRSLNELRLGATENLGSDASNSHIAEEEKVQSQAPGIGGVNANGDVASAGDPLPPQNLPMGGADWVELFVREMTNSSNMDDARARASRALEVLEKSICGRVTAEAAQTFRKIAWDVADVPVKVTKFASMVSASAGTGAFGFQVMAEGSPELEVTVAEDGESLEMGECQKQGVPNGLEDQIVVGPSDDGALTFRLFKKQTMMGKMRFGWARLHGFVLGDIGGFLLGSNIENNMLKEQVEALIHENSVLKRAVSIQHERQKEFEDRGQELHHLKQMVSQYQEQLRTLEVNNYALTMHLKQAQQGNSIPGRFHPDVF</sequence>
<dbReference type="Proteomes" id="UP000428333">
    <property type="component" value="Linkage Group LG02"/>
</dbReference>
<dbReference type="PROSITE" id="PS51140">
    <property type="entry name" value="CUE"/>
    <property type="match status" value="1"/>
</dbReference>
<keyword evidence="1" id="KW-0175">Coiled coil</keyword>
<feature type="domain" description="CUE" evidence="3">
    <location>
        <begin position="59"/>
        <end position="102"/>
    </location>
</feature>
<accession>A0A6A4M1U1</accession>
<evidence type="ECO:0000259" key="3">
    <source>
        <dbReference type="PROSITE" id="PS51140"/>
    </source>
</evidence>
<dbReference type="CDD" id="cd14279">
    <property type="entry name" value="CUE"/>
    <property type="match status" value="1"/>
</dbReference>